<accession>A0ABX1G4Z6</accession>
<feature type="compositionally biased region" description="Basic and acidic residues" evidence="1">
    <location>
        <begin position="77"/>
        <end position="91"/>
    </location>
</feature>
<comment type="caution">
    <text evidence="3">The sequence shown here is derived from an EMBL/GenBank/DDBJ whole genome shotgun (WGS) entry which is preliminary data.</text>
</comment>
<dbReference type="CDD" id="cd00085">
    <property type="entry name" value="HNHc"/>
    <property type="match status" value="1"/>
</dbReference>
<protein>
    <submittedName>
        <fullName evidence="3">HNH endonuclease</fullName>
    </submittedName>
</protein>
<dbReference type="Pfam" id="PF01844">
    <property type="entry name" value="HNH"/>
    <property type="match status" value="1"/>
</dbReference>
<feature type="region of interest" description="Disordered" evidence="1">
    <location>
        <begin position="77"/>
        <end position="100"/>
    </location>
</feature>
<reference evidence="3 4" key="1">
    <citation type="submission" date="2020-04" db="EMBL/GenBank/DDBJ databases">
        <title>Paeniglutamicibacter sp. ANT13_2, a novel actinomycete isolated from sediment in Antarctica.</title>
        <authorList>
            <person name="Sakdapetsiri C."/>
            <person name="Pinyakong O."/>
        </authorList>
    </citation>
    <scope>NUCLEOTIDE SEQUENCE [LARGE SCALE GENOMIC DNA]</scope>
    <source>
        <strain evidence="3 4">ANT13_2</strain>
    </source>
</reference>
<keyword evidence="4" id="KW-1185">Reference proteome</keyword>
<name>A0ABX1G4Z6_9MICC</name>
<feature type="domain" description="HNH nuclease" evidence="2">
    <location>
        <begin position="19"/>
        <end position="76"/>
    </location>
</feature>
<gene>
    <name evidence="3" type="ORF">HED64_10305</name>
</gene>
<dbReference type="GO" id="GO:0004519">
    <property type="term" value="F:endonuclease activity"/>
    <property type="evidence" value="ECO:0007669"/>
    <property type="project" value="UniProtKB-KW"/>
</dbReference>
<evidence type="ECO:0000313" key="3">
    <source>
        <dbReference type="EMBL" id="NKG21094.1"/>
    </source>
</evidence>
<keyword evidence="3" id="KW-0255">Endonuclease</keyword>
<keyword evidence="3" id="KW-0378">Hydrolase</keyword>
<keyword evidence="3" id="KW-0540">Nuclease</keyword>
<sequence>MATSRTGTAQWKKVVRQAKYEAQQAGIYRCPLCGVVLDYDDCTRPNGASGDHIIPHSHGGKDTISNCRIICLHCNESRGNRDKPKKQEFHAPIRNSGRWL</sequence>
<dbReference type="RefSeq" id="WP_168151919.1">
    <property type="nucleotide sequence ID" value="NZ_JAAWVT010000004.1"/>
</dbReference>
<dbReference type="EMBL" id="JAAWVT010000004">
    <property type="protein sequence ID" value="NKG21094.1"/>
    <property type="molecule type" value="Genomic_DNA"/>
</dbReference>
<proteinExistence type="predicted"/>
<evidence type="ECO:0000259" key="2">
    <source>
        <dbReference type="SMART" id="SM00507"/>
    </source>
</evidence>
<dbReference type="InterPro" id="IPR002711">
    <property type="entry name" value="HNH"/>
</dbReference>
<organism evidence="3 4">
    <name type="scientific">Paeniglutamicibacter terrestris</name>
    <dbReference type="NCBI Taxonomy" id="2723403"/>
    <lineage>
        <taxon>Bacteria</taxon>
        <taxon>Bacillati</taxon>
        <taxon>Actinomycetota</taxon>
        <taxon>Actinomycetes</taxon>
        <taxon>Micrococcales</taxon>
        <taxon>Micrococcaceae</taxon>
        <taxon>Paeniglutamicibacter</taxon>
    </lineage>
</organism>
<dbReference type="InterPro" id="IPR003615">
    <property type="entry name" value="HNH_nuc"/>
</dbReference>
<evidence type="ECO:0000313" key="4">
    <source>
        <dbReference type="Proteomes" id="UP000746595"/>
    </source>
</evidence>
<dbReference type="Proteomes" id="UP000746595">
    <property type="component" value="Unassembled WGS sequence"/>
</dbReference>
<dbReference type="SMART" id="SM00507">
    <property type="entry name" value="HNHc"/>
    <property type="match status" value="1"/>
</dbReference>
<dbReference type="Gene3D" id="1.10.30.50">
    <property type="match status" value="1"/>
</dbReference>
<evidence type="ECO:0000256" key="1">
    <source>
        <dbReference type="SAM" id="MobiDB-lite"/>
    </source>
</evidence>